<reference evidence="1 2" key="1">
    <citation type="submission" date="2021-03" db="EMBL/GenBank/DDBJ databases">
        <title>Muricauda lutimaris sp. nov. and Muricauda ruestringensis sp. nov, two marine members of the Flavobacteriaceae isolated from deep sea sediments of Western Pacific.</title>
        <authorList>
            <person name="Zhao S."/>
            <person name="Liu R."/>
        </authorList>
    </citation>
    <scope>NUCLEOTIDE SEQUENCE [LARGE SCALE GENOMIC DNA]</scope>
    <source>
        <strain evidence="1 2">BC31-1-A7</strain>
    </source>
</reference>
<dbReference type="EMBL" id="JAFLNL010000012">
    <property type="protein sequence ID" value="MBO0355752.1"/>
    <property type="molecule type" value="Genomic_DNA"/>
</dbReference>
<evidence type="ECO:0000313" key="2">
    <source>
        <dbReference type="Proteomes" id="UP000664044"/>
    </source>
</evidence>
<keyword evidence="2" id="KW-1185">Reference proteome</keyword>
<dbReference type="Proteomes" id="UP000664044">
    <property type="component" value="Unassembled WGS sequence"/>
</dbReference>
<dbReference type="RefSeq" id="WP_207036152.1">
    <property type="nucleotide sequence ID" value="NZ_JAFLNL010000012.1"/>
</dbReference>
<proteinExistence type="predicted"/>
<protein>
    <submittedName>
        <fullName evidence="1">Uncharacterized protein</fullName>
    </submittedName>
</protein>
<name>A0ABS3GAZ3_9FLAO</name>
<gene>
    <name evidence="1" type="ORF">J0656_17170</name>
</gene>
<evidence type="ECO:0000313" key="1">
    <source>
        <dbReference type="EMBL" id="MBO0355752.1"/>
    </source>
</evidence>
<organism evidence="1 2">
    <name type="scientific">Flagellimonas aurea</name>
    <dbReference type="NCBI Taxonomy" id="2915619"/>
    <lineage>
        <taxon>Bacteria</taxon>
        <taxon>Pseudomonadati</taxon>
        <taxon>Bacteroidota</taxon>
        <taxon>Flavobacteriia</taxon>
        <taxon>Flavobacteriales</taxon>
        <taxon>Flavobacteriaceae</taxon>
        <taxon>Flagellimonas</taxon>
    </lineage>
</organism>
<sequence>MELSRIWAIIVFLLFMSDAQSQLVKSERHTNKELNESIHSFSEASDFFFTTLGENFKGDRGESMIALMKVLAKDRDEPEDFFRLNIDPHEFNELNTSLDSIYDYFFPIHIYKKGSGTKDYVVQKRIENEKCDTIEVVIPRMTTCPIPRNPFFQGNFKESFRKLLLKDSTSLAVKEEIMVYLEEIISEFSILSFSVDHLNKYSPDDLNQIYDIRENRILVSLIFWEYISHCANYDLNTRKYFYED</sequence>
<comment type="caution">
    <text evidence="1">The sequence shown here is derived from an EMBL/GenBank/DDBJ whole genome shotgun (WGS) entry which is preliminary data.</text>
</comment>
<accession>A0ABS3GAZ3</accession>